<dbReference type="InterPro" id="IPR000089">
    <property type="entry name" value="Biotin_lipoyl"/>
</dbReference>
<evidence type="ECO:0000256" key="11">
    <source>
        <dbReference type="SAM" id="MobiDB-lite"/>
    </source>
</evidence>
<evidence type="ECO:0000313" key="14">
    <source>
        <dbReference type="EMBL" id="EDP46993.1"/>
    </source>
</evidence>
<reference evidence="14" key="2">
    <citation type="submission" date="2007-10" db="EMBL/GenBank/DDBJ databases">
        <authorList>
            <person name="Myers G.S."/>
        </authorList>
    </citation>
    <scope>NUCLEOTIDE SEQUENCE [LARGE SCALE GENOMIC DNA]</scope>
</reference>
<comment type="function">
    <text evidence="8">The pyruvate dehydrogenase complex catalyzes the overall conversion of pyruvate to acetyl-CoA and CO(2). It contains multiple copies of three enzymatic components: pyruvate dehydrogenase (E1), dihydrolipoamide acetyltransferase (E2) and lipoamide dehydrogenase (E3).</text>
</comment>
<dbReference type="PROSITE" id="PS51826">
    <property type="entry name" value="PSBD"/>
    <property type="match status" value="1"/>
</dbReference>
<keyword evidence="7 10" id="KW-0012">Acyltransferase</keyword>
<feature type="domain" description="Lipoyl-binding" evidence="12">
    <location>
        <begin position="4"/>
        <end position="78"/>
    </location>
</feature>
<dbReference type="PANTHER" id="PTHR43178:SF2">
    <property type="entry name" value="DIHYDROLIPOYLLYSINE-RESIDUE ACETYLTRANSFERASE COMPONENT OF PYRUVATE DEHYDROGENASE COMPLEX"/>
    <property type="match status" value="1"/>
</dbReference>
<dbReference type="CDD" id="cd06849">
    <property type="entry name" value="lipoyl_domain"/>
    <property type="match status" value="1"/>
</dbReference>
<keyword evidence="4 10" id="KW-0808">Transferase</keyword>
<dbReference type="InterPro" id="IPR011053">
    <property type="entry name" value="Single_hybrid_motif"/>
</dbReference>
<comment type="subunit">
    <text evidence="3">Forms a 24-polypeptide structural core with octahedral symmetry.</text>
</comment>
<dbReference type="FunFam" id="3.30.559.10:FF:000004">
    <property type="entry name" value="Acetyltransferase component of pyruvate dehydrogenase complex"/>
    <property type="match status" value="1"/>
</dbReference>
<gene>
    <name evidence="14" type="ORF">RICGR_0565</name>
</gene>
<dbReference type="InterPro" id="IPR023213">
    <property type="entry name" value="CAT-like_dom_sf"/>
</dbReference>
<evidence type="ECO:0000256" key="10">
    <source>
        <dbReference type="RuleBase" id="RU003423"/>
    </source>
</evidence>
<evidence type="ECO:0000313" key="15">
    <source>
        <dbReference type="Proteomes" id="UP000054075"/>
    </source>
</evidence>
<evidence type="ECO:0000259" key="12">
    <source>
        <dbReference type="PROSITE" id="PS50968"/>
    </source>
</evidence>
<dbReference type="Gene3D" id="4.10.320.10">
    <property type="entry name" value="E3-binding domain"/>
    <property type="match status" value="1"/>
</dbReference>
<sequence length="434" mass="47615">MSSLKEIHVPDLGNISTAAIIDIPVKEGQRIAVEEALITLESDKASVDIPSPFAGTLKELKVNVGDNVSQGDLIAILETEESSDAEEPKIKSIPTGNEEKKSLSETGVEKASILLNKNEEISETVNVSDEEMEDDDPGTIHAGPGVRRLARELGIDLNNIQGTGPKGRILKEDLQKFVKTKLQFASNDKMGLPPVPEIDFNQFGETEKQPLSRIKKLSAQYLHRNWLQVPHVTQFNDADITELEVFRKAQAGFAAKQQIKLTPLVFIMKAVVTSLKAFPSFNASLSANDQELTLKKYYHIGIAVDTSEGLVVPVIRDVDKKSLLTLAEELGHVSQKARAKQLSSGDLQGHSFTISSLGGIGGTAFTPIVNVPDVAILGVSRAQFKPCYREGEFIPRFMLPLSLSYDHRVIDGAEGARFIMHLTECLSDIRRWLL</sequence>
<dbReference type="EMBL" id="AAQJ02000001">
    <property type="protein sequence ID" value="EDP46993.1"/>
    <property type="molecule type" value="Genomic_DNA"/>
</dbReference>
<organism evidence="14 15">
    <name type="scientific">Rickettsiella grylli</name>
    <dbReference type="NCBI Taxonomy" id="59196"/>
    <lineage>
        <taxon>Bacteria</taxon>
        <taxon>Pseudomonadati</taxon>
        <taxon>Pseudomonadota</taxon>
        <taxon>Gammaproteobacteria</taxon>
        <taxon>Legionellales</taxon>
        <taxon>Coxiellaceae</taxon>
        <taxon>Rickettsiella</taxon>
    </lineage>
</organism>
<name>A8PLX1_9COXI</name>
<dbReference type="InterPro" id="IPR004167">
    <property type="entry name" value="PSBD"/>
</dbReference>
<feature type="domain" description="Peripheral subunit-binding (PSBD)" evidence="13">
    <location>
        <begin position="141"/>
        <end position="178"/>
    </location>
</feature>
<dbReference type="EC" id="2.3.1.-" evidence="10"/>
<dbReference type="InterPro" id="IPR003016">
    <property type="entry name" value="2-oxoA_DH_lipoyl-BS"/>
</dbReference>
<keyword evidence="5" id="KW-0677">Repeat</keyword>
<keyword evidence="15" id="KW-1185">Reference proteome</keyword>
<dbReference type="eggNOG" id="COG0508">
    <property type="taxonomic scope" value="Bacteria"/>
</dbReference>
<dbReference type="Pfam" id="PF00198">
    <property type="entry name" value="2-oxoacid_dh"/>
    <property type="match status" value="1"/>
</dbReference>
<evidence type="ECO:0000256" key="3">
    <source>
        <dbReference type="ARBA" id="ARBA00011484"/>
    </source>
</evidence>
<dbReference type="STRING" id="59196.RICGR_0565"/>
<evidence type="ECO:0000256" key="9">
    <source>
        <dbReference type="ARBA" id="ARBA00048370"/>
    </source>
</evidence>
<dbReference type="SUPFAM" id="SSF51230">
    <property type="entry name" value="Single hybrid motif"/>
    <property type="match status" value="1"/>
</dbReference>
<dbReference type="GO" id="GO:0006086">
    <property type="term" value="P:pyruvate decarboxylation to acetyl-CoA"/>
    <property type="evidence" value="ECO:0007669"/>
    <property type="project" value="TreeGrafter"/>
</dbReference>
<protein>
    <recommendedName>
        <fullName evidence="10">Dihydrolipoamide acetyltransferase component of pyruvate dehydrogenase complex</fullName>
        <ecNumber evidence="10">2.3.1.-</ecNumber>
    </recommendedName>
</protein>
<proteinExistence type="inferred from homology"/>
<evidence type="ECO:0000256" key="8">
    <source>
        <dbReference type="ARBA" id="ARBA00025211"/>
    </source>
</evidence>
<dbReference type="FunFam" id="2.40.50.100:FF:000009">
    <property type="entry name" value="Acetyltransferase component of pyruvate dehydrogenase complex"/>
    <property type="match status" value="1"/>
</dbReference>
<feature type="region of interest" description="Disordered" evidence="11">
    <location>
        <begin position="80"/>
        <end position="106"/>
    </location>
</feature>
<evidence type="ECO:0000256" key="4">
    <source>
        <dbReference type="ARBA" id="ARBA00022679"/>
    </source>
</evidence>
<accession>A8PLX1</accession>
<dbReference type="InterPro" id="IPR050743">
    <property type="entry name" value="2-oxoacid_DH_E2_comp"/>
</dbReference>
<evidence type="ECO:0000256" key="2">
    <source>
        <dbReference type="ARBA" id="ARBA00007317"/>
    </source>
</evidence>
<dbReference type="Pfam" id="PF00364">
    <property type="entry name" value="Biotin_lipoyl"/>
    <property type="match status" value="1"/>
</dbReference>
<keyword evidence="6 10" id="KW-0450">Lipoyl</keyword>
<dbReference type="PROSITE" id="PS50968">
    <property type="entry name" value="BIOTINYL_LIPOYL"/>
    <property type="match status" value="1"/>
</dbReference>
<dbReference type="Pfam" id="PF02817">
    <property type="entry name" value="E3_binding"/>
    <property type="match status" value="1"/>
</dbReference>
<comment type="similarity">
    <text evidence="2 10">Belongs to the 2-oxoacid dehydrogenase family.</text>
</comment>
<dbReference type="PANTHER" id="PTHR43178">
    <property type="entry name" value="DIHYDROLIPOAMIDE ACETYLTRANSFERASE COMPONENT OF PYRUVATE DEHYDROGENASE COMPLEX"/>
    <property type="match status" value="1"/>
</dbReference>
<dbReference type="InterPro" id="IPR036625">
    <property type="entry name" value="E3-bd_dom_sf"/>
</dbReference>
<dbReference type="SUPFAM" id="SSF52777">
    <property type="entry name" value="CoA-dependent acyltransferases"/>
    <property type="match status" value="1"/>
</dbReference>
<evidence type="ECO:0000259" key="13">
    <source>
        <dbReference type="PROSITE" id="PS51826"/>
    </source>
</evidence>
<comment type="cofactor">
    <cofactor evidence="1 10">
        <name>(R)-lipoate</name>
        <dbReference type="ChEBI" id="CHEBI:83088"/>
    </cofactor>
</comment>
<dbReference type="Gene3D" id="3.30.559.10">
    <property type="entry name" value="Chloramphenicol acetyltransferase-like domain"/>
    <property type="match status" value="1"/>
</dbReference>
<evidence type="ECO:0000256" key="5">
    <source>
        <dbReference type="ARBA" id="ARBA00022737"/>
    </source>
</evidence>
<dbReference type="Proteomes" id="UP000054075">
    <property type="component" value="Unassembled WGS sequence"/>
</dbReference>
<dbReference type="SUPFAM" id="SSF47005">
    <property type="entry name" value="Peripheral subunit-binding domain of 2-oxo acid dehydrogenase complex"/>
    <property type="match status" value="1"/>
</dbReference>
<evidence type="ECO:0000256" key="6">
    <source>
        <dbReference type="ARBA" id="ARBA00022823"/>
    </source>
</evidence>
<dbReference type="AlphaFoldDB" id="A8PLX1"/>
<reference evidence="14" key="1">
    <citation type="submission" date="2006-04" db="EMBL/GenBank/DDBJ databases">
        <authorList>
            <person name="Seshadri R."/>
            <person name="Federici B.A."/>
        </authorList>
    </citation>
    <scope>NUCLEOTIDE SEQUENCE [LARGE SCALE GENOMIC DNA]</scope>
</reference>
<dbReference type="GO" id="GO:0005737">
    <property type="term" value="C:cytoplasm"/>
    <property type="evidence" value="ECO:0007669"/>
    <property type="project" value="TreeGrafter"/>
</dbReference>
<keyword evidence="14" id="KW-0670">Pyruvate</keyword>
<evidence type="ECO:0000256" key="7">
    <source>
        <dbReference type="ARBA" id="ARBA00023315"/>
    </source>
</evidence>
<dbReference type="PROSITE" id="PS00189">
    <property type="entry name" value="LIPOYL"/>
    <property type="match status" value="1"/>
</dbReference>
<comment type="catalytic activity">
    <reaction evidence="9">
        <text>N(6)-[(R)-dihydrolipoyl]-L-lysyl-[protein] + acetyl-CoA = N(6)-[(R)-S(8)-acetyldihydrolipoyl]-L-lysyl-[protein] + CoA</text>
        <dbReference type="Rhea" id="RHEA:17017"/>
        <dbReference type="Rhea" id="RHEA-COMP:10475"/>
        <dbReference type="Rhea" id="RHEA-COMP:10478"/>
        <dbReference type="ChEBI" id="CHEBI:57287"/>
        <dbReference type="ChEBI" id="CHEBI:57288"/>
        <dbReference type="ChEBI" id="CHEBI:83100"/>
        <dbReference type="ChEBI" id="CHEBI:83111"/>
        <dbReference type="EC" id="2.3.1.12"/>
    </reaction>
</comment>
<dbReference type="Gene3D" id="2.40.50.100">
    <property type="match status" value="1"/>
</dbReference>
<evidence type="ECO:0000256" key="1">
    <source>
        <dbReference type="ARBA" id="ARBA00001938"/>
    </source>
</evidence>
<dbReference type="GO" id="GO:0031405">
    <property type="term" value="F:lipoic acid binding"/>
    <property type="evidence" value="ECO:0007669"/>
    <property type="project" value="TreeGrafter"/>
</dbReference>
<comment type="caution">
    <text evidence="14">The sequence shown here is derived from an EMBL/GenBank/DDBJ whole genome shotgun (WGS) entry which is preliminary data.</text>
</comment>
<dbReference type="GO" id="GO:0004742">
    <property type="term" value="F:dihydrolipoyllysine-residue acetyltransferase activity"/>
    <property type="evidence" value="ECO:0007669"/>
    <property type="project" value="UniProtKB-EC"/>
</dbReference>
<dbReference type="InterPro" id="IPR001078">
    <property type="entry name" value="2-oxoacid_DH_actylTfrase"/>
</dbReference>